<gene>
    <name evidence="2" type="ordered locus">Avin_52300</name>
</gene>
<organism evidence="2 3">
    <name type="scientific">Azotobacter vinelandii (strain DJ / ATCC BAA-1303)</name>
    <dbReference type="NCBI Taxonomy" id="322710"/>
    <lineage>
        <taxon>Bacteria</taxon>
        <taxon>Pseudomonadati</taxon>
        <taxon>Pseudomonadota</taxon>
        <taxon>Gammaproteobacteria</taxon>
        <taxon>Pseudomonadales</taxon>
        <taxon>Pseudomonadaceae</taxon>
        <taxon>Azotobacter</taxon>
    </lineage>
</organism>
<dbReference type="AlphaFoldDB" id="C1DNE5"/>
<dbReference type="eggNOG" id="COG3826">
    <property type="taxonomic scope" value="Bacteria"/>
</dbReference>
<proteinExistence type="predicted"/>
<sequence length="698" mass="77888">MRDTWEIPASHVRFDSPKWQSVLERALDRIGRDLGLPPGGRFKAELHNLLVYAPGQFFAVHQDSEKVDGMLGTLVVTLPSRFTGGEFVVSHQGRTLRARGSANRLGMVAFYADCHHEVRPVKQGYRVVLTYNLIAQGGVQTTEVPAQDIAALADAVHTFWQTPALPRWPGDVAGEPPDRLVYLLDHQYTQSGLSWARLKGADAARAVALRRVAERLDAEIFLVLADVHETWSAEDDYQDCSHWDYAEDDEEVPDDDPNDDPALGELLDSDIELRHWIAPDGSELASDANGVAAGELCFTRPSTDCTPFRSEYEGYMGNYGNTVDRWYHRAAVVMWPRERAFVIRARQSSHWAIAEIAGRLEAGDPVQALEWARRLLPFWNQAVAGADGAALLYATLSVAAALDDADTAAVLLAPFSLQQLTPDMAPWLVRLLDRRGLAWCSERLRHWATLYQTLDSQLAWLTQTLPELIHTWSAAEAVDGPALAAVLLEERWTWLQAHIGQVQARTSGTTRIRTLADTSPALLALIRGCRDARRPDLQRRIIDTLLSTELPLQVPLGVLHATGLDAPDALSLAPVHAHCVQTLATRLAQPERAVDDWSIPPPADCAGELGETLARFLRAATEQRLEWPLAQPKRQVIHQLIDRHELPVRHETRRSGRPYTLVLEKTGALFEHAAAERRQWANELAWLQQTADRFSRLP</sequence>
<dbReference type="PANTHER" id="PTHR33099:SF7">
    <property type="entry name" value="MYND-TYPE DOMAIN-CONTAINING PROTEIN"/>
    <property type="match status" value="1"/>
</dbReference>
<dbReference type="Gene3D" id="2.60.120.620">
    <property type="entry name" value="q2cbj1_9rhob like domain"/>
    <property type="match status" value="1"/>
</dbReference>
<name>C1DNE5_AZOVD</name>
<evidence type="ECO:0000313" key="3">
    <source>
        <dbReference type="Proteomes" id="UP000002424"/>
    </source>
</evidence>
<dbReference type="EnsemblBacteria" id="ACO81303">
    <property type="protein sequence ID" value="ACO81303"/>
    <property type="gene ID" value="Avin_52300"/>
</dbReference>
<dbReference type="HOGENOM" id="CLU_007520_1_1_6"/>
<accession>C1DNE5</accession>
<evidence type="ECO:0000259" key="1">
    <source>
        <dbReference type="PROSITE" id="PS51061"/>
    </source>
</evidence>
<dbReference type="PROSITE" id="PS51061">
    <property type="entry name" value="R3H"/>
    <property type="match status" value="1"/>
</dbReference>
<keyword evidence="3" id="KW-1185">Reference proteome</keyword>
<dbReference type="EMBL" id="CP001157">
    <property type="protein sequence ID" value="ACO81303.1"/>
    <property type="molecule type" value="Genomic_DNA"/>
</dbReference>
<feature type="domain" description="R3H" evidence="1">
    <location>
        <begin position="603"/>
        <end position="667"/>
    </location>
</feature>
<dbReference type="PANTHER" id="PTHR33099">
    <property type="entry name" value="FE2OG DIOXYGENASE DOMAIN-CONTAINING PROTEIN"/>
    <property type="match status" value="1"/>
</dbReference>
<evidence type="ECO:0000313" key="2">
    <source>
        <dbReference type="EMBL" id="ACO81303.1"/>
    </source>
</evidence>
<dbReference type="OrthoDB" id="9782970at2"/>
<dbReference type="InterPro" id="IPR001374">
    <property type="entry name" value="R3H_dom"/>
</dbReference>
<dbReference type="Proteomes" id="UP000002424">
    <property type="component" value="Chromosome"/>
</dbReference>
<dbReference type="Pfam" id="PF13640">
    <property type="entry name" value="2OG-FeII_Oxy_3"/>
    <property type="match status" value="1"/>
</dbReference>
<dbReference type="InterPro" id="IPR044862">
    <property type="entry name" value="Pro_4_hyd_alph_FE2OG_OXY"/>
</dbReference>
<protein>
    <recommendedName>
        <fullName evidence="1">R3H domain-containing protein</fullName>
    </recommendedName>
</protein>
<dbReference type="GO" id="GO:0003676">
    <property type="term" value="F:nucleic acid binding"/>
    <property type="evidence" value="ECO:0007669"/>
    <property type="project" value="UniProtKB-UniRule"/>
</dbReference>
<reference evidence="2 3" key="1">
    <citation type="journal article" date="2009" name="J. Bacteriol.">
        <title>Genome sequence of Azotobacter vinelandii, an obligate aerobe specialized to support diverse anaerobic metabolic processes.</title>
        <authorList>
            <person name="Setubal J.C."/>
            <person name="dos Santos P."/>
            <person name="Goldman B.S."/>
            <person name="Ertesvag H."/>
            <person name="Espin G."/>
            <person name="Rubio L.M."/>
            <person name="Valla S."/>
            <person name="Almeida N.F."/>
            <person name="Balasubramanian D."/>
            <person name="Cromes L."/>
            <person name="Curatti L."/>
            <person name="Du Z."/>
            <person name="Godsy E."/>
            <person name="Goodner B."/>
            <person name="Hellner-Burris K."/>
            <person name="Hernandez J.A."/>
            <person name="Houmiel K."/>
            <person name="Imperial J."/>
            <person name="Kennedy C."/>
            <person name="Larson T.J."/>
            <person name="Latreille P."/>
            <person name="Ligon L.S."/>
            <person name="Lu J."/>
            <person name="Maerk M."/>
            <person name="Miller N.M."/>
            <person name="Norton S."/>
            <person name="O'Carroll I.P."/>
            <person name="Paulsen I."/>
            <person name="Raulfs E.C."/>
            <person name="Roemer R."/>
            <person name="Rosser J."/>
            <person name="Segura D."/>
            <person name="Slater S."/>
            <person name="Stricklin S.L."/>
            <person name="Studholme D.J."/>
            <person name="Sun J."/>
            <person name="Viana C.J."/>
            <person name="Wallin E."/>
            <person name="Wang B."/>
            <person name="Wheeler C."/>
            <person name="Zhu H."/>
            <person name="Dean D.R."/>
            <person name="Dixon R."/>
            <person name="Wood D."/>
        </authorList>
    </citation>
    <scope>NUCLEOTIDE SEQUENCE [LARGE SCALE GENOMIC DNA]</scope>
    <source>
        <strain evidence="3">DJ / ATCC BAA-1303</strain>
    </source>
</reference>
<dbReference type="KEGG" id="avn:Avin_52300"/>
<dbReference type="STRING" id="322710.Avin_52300"/>